<reference evidence="2 3" key="1">
    <citation type="journal article" date="2014" name="PLoS ONE">
        <title>De novo Genome Assembly of the Fungal Plant Pathogen Pyrenophora semeniperda.</title>
        <authorList>
            <person name="Soliai M.M."/>
            <person name="Meyer S.E."/>
            <person name="Udall J.A."/>
            <person name="Elzinga D.E."/>
            <person name="Hermansen R.A."/>
            <person name="Bodily P.M."/>
            <person name="Hart A.A."/>
            <person name="Coleman C.E."/>
        </authorList>
    </citation>
    <scope>NUCLEOTIDE SEQUENCE [LARGE SCALE GENOMIC DNA]</scope>
    <source>
        <strain evidence="2 3">CCB06</strain>
        <tissue evidence="2">Mycelium</tissue>
    </source>
</reference>
<proteinExistence type="predicted"/>
<feature type="region of interest" description="Disordered" evidence="1">
    <location>
        <begin position="113"/>
        <end position="138"/>
    </location>
</feature>
<dbReference type="Proteomes" id="UP000265663">
    <property type="component" value="Unassembled WGS sequence"/>
</dbReference>
<evidence type="ECO:0000256" key="1">
    <source>
        <dbReference type="SAM" id="MobiDB-lite"/>
    </source>
</evidence>
<keyword evidence="3" id="KW-1185">Reference proteome</keyword>
<sequence>MYSSRHQCMSSNELSFLSLSFCLRAEERGVMPYRVSPRSGIEYKRRVHAEGFTAGMQFLLKSQSPCIHTTKPPVLITTSISPSSRVLAITESYSHHESYKCEAVAATNFTGKEHASHQDRSSTHACMYERNETRGATK</sequence>
<evidence type="ECO:0000313" key="3">
    <source>
        <dbReference type="Proteomes" id="UP000265663"/>
    </source>
</evidence>
<evidence type="ECO:0000313" key="2">
    <source>
        <dbReference type="EMBL" id="RMZ66050.1"/>
    </source>
</evidence>
<protein>
    <submittedName>
        <fullName evidence="2">Uncharacterized protein</fullName>
    </submittedName>
</protein>
<gene>
    <name evidence="2" type="ORF">GMOD_00005117</name>
</gene>
<accession>A0A3M7LV25</accession>
<name>A0A3M7LV25_9PLEO</name>
<dbReference type="AlphaFoldDB" id="A0A3M7LV25"/>
<organism evidence="2 3">
    <name type="scientific">Pyrenophora seminiperda CCB06</name>
    <dbReference type="NCBI Taxonomy" id="1302712"/>
    <lineage>
        <taxon>Eukaryota</taxon>
        <taxon>Fungi</taxon>
        <taxon>Dikarya</taxon>
        <taxon>Ascomycota</taxon>
        <taxon>Pezizomycotina</taxon>
        <taxon>Dothideomycetes</taxon>
        <taxon>Pleosporomycetidae</taxon>
        <taxon>Pleosporales</taxon>
        <taxon>Pleosporineae</taxon>
        <taxon>Pleosporaceae</taxon>
        <taxon>Pyrenophora</taxon>
    </lineage>
</organism>
<dbReference type="EMBL" id="KE747806">
    <property type="protein sequence ID" value="RMZ66050.1"/>
    <property type="molecule type" value="Genomic_DNA"/>
</dbReference>